<evidence type="ECO:0000256" key="1">
    <source>
        <dbReference type="SAM" id="MobiDB-lite"/>
    </source>
</evidence>
<protein>
    <submittedName>
        <fullName evidence="2">Uncharacterized protein</fullName>
    </submittedName>
</protein>
<name>A0A6G1HMD4_9PEZI</name>
<accession>A0A6G1HMD4</accession>
<feature type="region of interest" description="Disordered" evidence="1">
    <location>
        <begin position="255"/>
        <end position="316"/>
    </location>
</feature>
<organism evidence="2 3">
    <name type="scientific">Trichodelitschia bisporula</name>
    <dbReference type="NCBI Taxonomy" id="703511"/>
    <lineage>
        <taxon>Eukaryota</taxon>
        <taxon>Fungi</taxon>
        <taxon>Dikarya</taxon>
        <taxon>Ascomycota</taxon>
        <taxon>Pezizomycotina</taxon>
        <taxon>Dothideomycetes</taxon>
        <taxon>Dothideomycetes incertae sedis</taxon>
        <taxon>Phaeotrichales</taxon>
        <taxon>Phaeotrichaceae</taxon>
        <taxon>Trichodelitschia</taxon>
    </lineage>
</organism>
<evidence type="ECO:0000313" key="2">
    <source>
        <dbReference type="EMBL" id="KAF2397228.1"/>
    </source>
</evidence>
<dbReference type="AlphaFoldDB" id="A0A6G1HMD4"/>
<dbReference type="EMBL" id="ML996704">
    <property type="protein sequence ID" value="KAF2397228.1"/>
    <property type="molecule type" value="Genomic_DNA"/>
</dbReference>
<feature type="region of interest" description="Disordered" evidence="1">
    <location>
        <begin position="1"/>
        <end position="222"/>
    </location>
</feature>
<reference evidence="2" key="1">
    <citation type="journal article" date="2020" name="Stud. Mycol.">
        <title>101 Dothideomycetes genomes: a test case for predicting lifestyles and emergence of pathogens.</title>
        <authorList>
            <person name="Haridas S."/>
            <person name="Albert R."/>
            <person name="Binder M."/>
            <person name="Bloem J."/>
            <person name="Labutti K."/>
            <person name="Salamov A."/>
            <person name="Andreopoulos B."/>
            <person name="Baker S."/>
            <person name="Barry K."/>
            <person name="Bills G."/>
            <person name="Bluhm B."/>
            <person name="Cannon C."/>
            <person name="Castanera R."/>
            <person name="Culley D."/>
            <person name="Daum C."/>
            <person name="Ezra D."/>
            <person name="Gonzalez J."/>
            <person name="Henrissat B."/>
            <person name="Kuo A."/>
            <person name="Liang C."/>
            <person name="Lipzen A."/>
            <person name="Lutzoni F."/>
            <person name="Magnuson J."/>
            <person name="Mondo S."/>
            <person name="Nolan M."/>
            <person name="Ohm R."/>
            <person name="Pangilinan J."/>
            <person name="Park H.-J."/>
            <person name="Ramirez L."/>
            <person name="Alfaro M."/>
            <person name="Sun H."/>
            <person name="Tritt A."/>
            <person name="Yoshinaga Y."/>
            <person name="Zwiers L.-H."/>
            <person name="Turgeon B."/>
            <person name="Goodwin S."/>
            <person name="Spatafora J."/>
            <person name="Crous P."/>
            <person name="Grigoriev I."/>
        </authorList>
    </citation>
    <scope>NUCLEOTIDE SEQUENCE</scope>
    <source>
        <strain evidence="2">CBS 262.69</strain>
    </source>
</reference>
<feature type="compositionally biased region" description="Basic and acidic residues" evidence="1">
    <location>
        <begin position="71"/>
        <end position="88"/>
    </location>
</feature>
<gene>
    <name evidence="2" type="ORF">EJ06DRAFT_559341</name>
</gene>
<feature type="compositionally biased region" description="Acidic residues" evidence="1">
    <location>
        <begin position="294"/>
        <end position="306"/>
    </location>
</feature>
<dbReference type="GO" id="GO:0031145">
    <property type="term" value="P:anaphase-promoting complex-dependent catabolic process"/>
    <property type="evidence" value="ECO:0007669"/>
    <property type="project" value="InterPro"/>
</dbReference>
<dbReference type="Proteomes" id="UP000799640">
    <property type="component" value="Unassembled WGS sequence"/>
</dbReference>
<dbReference type="Pfam" id="PF05841">
    <property type="entry name" value="Apc15p"/>
    <property type="match status" value="1"/>
</dbReference>
<sequence>MFTFPNTIPRDDMWINPPTTTRATATENGTNPLPNPPQGQNRRLSAAPAQQSRNPGAENEHHHPYIPLAQRDTHGQLRRDEETIDQRKSSVRNFGSHWIRPPAITRTLQQIRDDDAETHEREEAERRERELLELQEAAEGEDGAVDVMEDGEDWDLDAQIPDAETEEEGENEEEEEDSDEEMTEESEEDGEEEEEEEEEGEYEENEENEISINGADPTFNASSFMEGSLLSISANALLGASESGAVHFVPSELASALQEHQELDLEQADPDGDFGHNLDDDIPSAGSYEHTDTEAEDFTDSEEEPGVEAPNPFTHNISFASTNSVLRPGATHQPPLPLGLEGVTRESVGTEFDLEFGAGDSSFVASSPVMRRARPAAEQFQQEREAQRRRSARYQAQRSHGTSS</sequence>
<keyword evidence="3" id="KW-1185">Reference proteome</keyword>
<proteinExistence type="predicted"/>
<feature type="compositionally biased region" description="Basic and acidic residues" evidence="1">
    <location>
        <begin position="118"/>
        <end position="132"/>
    </location>
</feature>
<evidence type="ECO:0000313" key="3">
    <source>
        <dbReference type="Proteomes" id="UP000799640"/>
    </source>
</evidence>
<feature type="compositionally biased region" description="Low complexity" evidence="1">
    <location>
        <begin position="17"/>
        <end position="26"/>
    </location>
</feature>
<dbReference type="GO" id="GO:0005680">
    <property type="term" value="C:anaphase-promoting complex"/>
    <property type="evidence" value="ECO:0007669"/>
    <property type="project" value="InterPro"/>
</dbReference>
<feature type="region of interest" description="Disordered" evidence="1">
    <location>
        <begin position="357"/>
        <end position="404"/>
    </location>
</feature>
<dbReference type="OrthoDB" id="5320532at2759"/>
<feature type="compositionally biased region" description="Acidic residues" evidence="1">
    <location>
        <begin position="136"/>
        <end position="156"/>
    </location>
</feature>
<feature type="compositionally biased region" description="Acidic residues" evidence="1">
    <location>
        <begin position="163"/>
        <end position="209"/>
    </location>
</feature>
<dbReference type="InterPro" id="IPR008402">
    <property type="entry name" value="APC_su15/mnd2"/>
</dbReference>
<feature type="compositionally biased region" description="Polar residues" evidence="1">
    <location>
        <begin position="27"/>
        <end position="54"/>
    </location>
</feature>